<dbReference type="Proteomes" id="UP000283616">
    <property type="component" value="Unassembled WGS sequence"/>
</dbReference>
<dbReference type="EMBL" id="QROV01000014">
    <property type="protein sequence ID" value="RHL58111.1"/>
    <property type="molecule type" value="Genomic_DNA"/>
</dbReference>
<proteinExistence type="predicted"/>
<dbReference type="AlphaFoldDB" id="A0A2J6A4B9"/>
<dbReference type="Proteomes" id="UP000284785">
    <property type="component" value="Unassembled WGS sequence"/>
</dbReference>
<evidence type="ECO:0000313" key="4">
    <source>
        <dbReference type="Proteomes" id="UP000284785"/>
    </source>
</evidence>
<evidence type="ECO:0000313" key="3">
    <source>
        <dbReference type="Proteomes" id="UP000283616"/>
    </source>
</evidence>
<evidence type="ECO:0000313" key="1">
    <source>
        <dbReference type="EMBL" id="RHD88356.1"/>
    </source>
</evidence>
<name>A0A2J6A4B9_BACT4</name>
<sequence>MKGIEALTQKKRSQKRYILHISNPKLRRFFAPAPPPPRNFGSKNRQKIQLSQLFRNFAAFDNK</sequence>
<gene>
    <name evidence="2" type="ORF">DW011_13000</name>
    <name evidence="1" type="ORF">DW780_11380</name>
</gene>
<comment type="caution">
    <text evidence="2">The sequence shown here is derived from an EMBL/GenBank/DDBJ whole genome shotgun (WGS) entry which is preliminary data.</text>
</comment>
<reference evidence="3 4" key="1">
    <citation type="submission" date="2018-08" db="EMBL/GenBank/DDBJ databases">
        <title>A genome reference for cultivated species of the human gut microbiota.</title>
        <authorList>
            <person name="Zou Y."/>
            <person name="Xue W."/>
            <person name="Luo G."/>
        </authorList>
    </citation>
    <scope>NUCLEOTIDE SEQUENCE [LARGE SCALE GENOMIC DNA]</scope>
    <source>
        <strain evidence="2 3">AF37-12</strain>
        <strain evidence="1 4">AM30-26</strain>
    </source>
</reference>
<dbReference type="EMBL" id="QSJP01000008">
    <property type="protein sequence ID" value="RHD88356.1"/>
    <property type="molecule type" value="Genomic_DNA"/>
</dbReference>
<organism evidence="2 3">
    <name type="scientific">Bacteroides thetaiotaomicron</name>
    <dbReference type="NCBI Taxonomy" id="818"/>
    <lineage>
        <taxon>Bacteria</taxon>
        <taxon>Pseudomonadati</taxon>
        <taxon>Bacteroidota</taxon>
        <taxon>Bacteroidia</taxon>
        <taxon>Bacteroidales</taxon>
        <taxon>Bacteroidaceae</taxon>
        <taxon>Bacteroides</taxon>
    </lineage>
</organism>
<protein>
    <submittedName>
        <fullName evidence="2">Uncharacterized protein</fullName>
    </submittedName>
</protein>
<accession>A0A2J6A4B9</accession>
<evidence type="ECO:0000313" key="2">
    <source>
        <dbReference type="EMBL" id="RHL58111.1"/>
    </source>
</evidence>